<dbReference type="AlphaFoldDB" id="A0A4U1JLE4"/>
<comment type="caution">
    <text evidence="1">The sequence shown here is derived from an EMBL/GenBank/DDBJ whole genome shotgun (WGS) entry which is preliminary data.</text>
</comment>
<protein>
    <submittedName>
        <fullName evidence="1">STAS domain-containing protein</fullName>
    </submittedName>
</protein>
<gene>
    <name evidence="1" type="ORF">FBT96_18750</name>
</gene>
<proteinExistence type="predicted"/>
<sequence length="95" mass="9810">MTTQKETDVTDDTLLTLAIPADLTMADAEDCRQRLLGLLGGGDGAVMVRFEGEERLGVVAMQLALAAAAAAEAAGRSAGFDAASRDALEQLGWEG</sequence>
<dbReference type="EMBL" id="SWJZ01000110">
    <property type="protein sequence ID" value="TKD13825.1"/>
    <property type="molecule type" value="Genomic_DNA"/>
</dbReference>
<evidence type="ECO:0000313" key="1">
    <source>
        <dbReference type="EMBL" id="TKD13825.1"/>
    </source>
</evidence>
<reference evidence="1 2" key="1">
    <citation type="submission" date="2019-04" db="EMBL/GenBank/DDBJ databases">
        <title>Draft Whole-Genome sequence of the purple photosynthetic bacterium Rhodobacter capsulatus SP108 with an indigenous class A beta-lactamase.</title>
        <authorList>
            <person name="Robertson S."/>
            <person name="Meyer T.E."/>
            <person name="Kyndt J.A."/>
        </authorList>
    </citation>
    <scope>NUCLEOTIDE SEQUENCE [LARGE SCALE GENOMIC DNA]</scope>
    <source>
        <strain evidence="1 2">SP108</strain>
    </source>
</reference>
<organism evidence="1 2">
    <name type="scientific">Rhodobacter capsulatus</name>
    <name type="common">Rhodopseudomonas capsulata</name>
    <dbReference type="NCBI Taxonomy" id="1061"/>
    <lineage>
        <taxon>Bacteria</taxon>
        <taxon>Pseudomonadati</taxon>
        <taxon>Pseudomonadota</taxon>
        <taxon>Alphaproteobacteria</taxon>
        <taxon>Rhodobacterales</taxon>
        <taxon>Rhodobacter group</taxon>
        <taxon>Rhodobacter</taxon>
    </lineage>
</organism>
<name>A0A4U1JLE4_RHOCA</name>
<dbReference type="Proteomes" id="UP000310597">
    <property type="component" value="Unassembled WGS sequence"/>
</dbReference>
<evidence type="ECO:0000313" key="2">
    <source>
        <dbReference type="Proteomes" id="UP000310597"/>
    </source>
</evidence>
<accession>A0A4U1JLE4</accession>